<evidence type="ECO:0000259" key="2">
    <source>
        <dbReference type="Pfam" id="PF02543"/>
    </source>
</evidence>
<dbReference type="Gene3D" id="3.90.870.20">
    <property type="entry name" value="Carbamoyltransferase, C-terminal domain"/>
    <property type="match status" value="1"/>
</dbReference>
<comment type="caution">
    <text evidence="4">The sequence shown here is derived from an EMBL/GenBank/DDBJ whole genome shotgun (WGS) entry which is preliminary data.</text>
</comment>
<dbReference type="InterPro" id="IPR051338">
    <property type="entry name" value="NodU/CmcH_Carbamoyltrnsfr"/>
</dbReference>
<name>A0ABV7ZTS7_9GAMM</name>
<feature type="domain" description="Carbamoyltransferase C-terminal" evidence="3">
    <location>
        <begin position="431"/>
        <end position="602"/>
    </location>
</feature>
<dbReference type="InterPro" id="IPR043129">
    <property type="entry name" value="ATPase_NBD"/>
</dbReference>
<dbReference type="InterPro" id="IPR003696">
    <property type="entry name" value="Carbtransf_dom"/>
</dbReference>
<sequence length="618" mass="68630">MKVLGISPLDKDATVSVVVDGEVLFAAGEERFSRVKQQDGFPRLALQAALEYTGLNMSDFDQVAYPFLTADNEEKVFRKNLADEKAFIKRFQPKDLGAQVKEALTRVQDRNEPIHGLTHPNAMMEKGALHSSYYSVAGTQRLASNRAALAGSRKWAEQARASFVHWEQELASGLEEFGWNEPVKRMDHHLTHAANSFYASGYDRALCITLDGYGTGLAGSVSIGQNGKIHRLHGISYPNSLGTLYEHVTSSLGFKPSRHEGKIVGLASYGDPTILGGILLSRIEQRPGDFSIYEANNVYFSRYLATRFPKIDVAAAYQYVLEVVATDFVRHWVEQTGIDTVVLSGGVTANVKLNQRIFEIDTVKHIFVYPNMGDGGCGTGAALYQSWPGGAKSSISNAYLGPDYSTAQMVAALQDAGLAYREPEHLAAEVAALIHAGQVVARFDGRMEYGPRALGNRTIMYHAREPEVNQWLNKRLGRTEFMPFAPVTLYEAREKCYHNIRGAEHTAEFMTVTFDCTDFMREHCPAAVHVDGTARPQLIQRHVNPGYYDILQEYEKLSGIPSLINTSFNMHEEPIVNSPADAVRAFLEGNLDYLILGPYLVKHPAMEHSPNEQHKTHD</sequence>
<dbReference type="EMBL" id="JBHRYR010000002">
    <property type="protein sequence ID" value="MFC3851958.1"/>
    <property type="molecule type" value="Genomic_DNA"/>
</dbReference>
<accession>A0ABV7ZTS7</accession>
<gene>
    <name evidence="4" type="ORF">ACFOOG_03840</name>
</gene>
<dbReference type="Gene3D" id="3.30.420.40">
    <property type="match status" value="3"/>
</dbReference>
<dbReference type="InterPro" id="IPR038152">
    <property type="entry name" value="Carbam_trans_C_sf"/>
</dbReference>
<dbReference type="CDD" id="cd24100">
    <property type="entry name" value="ASKHA_NBD_MJ1051-like_N"/>
    <property type="match status" value="1"/>
</dbReference>
<feature type="domain" description="Carbamoyltransferase" evidence="2">
    <location>
        <begin position="2"/>
        <end position="383"/>
    </location>
</feature>
<reference evidence="5" key="1">
    <citation type="journal article" date="2019" name="Int. J. Syst. Evol. Microbiol.">
        <title>The Global Catalogue of Microorganisms (GCM) 10K type strain sequencing project: providing services to taxonomists for standard genome sequencing and annotation.</title>
        <authorList>
            <consortium name="The Broad Institute Genomics Platform"/>
            <consortium name="The Broad Institute Genome Sequencing Center for Infectious Disease"/>
            <person name="Wu L."/>
            <person name="Ma J."/>
        </authorList>
    </citation>
    <scope>NUCLEOTIDE SEQUENCE [LARGE SCALE GENOMIC DNA]</scope>
    <source>
        <strain evidence="5">IBRC 10765</strain>
    </source>
</reference>
<proteinExistence type="inferred from homology"/>
<dbReference type="Pfam" id="PF02543">
    <property type="entry name" value="Carbam_trans_N"/>
    <property type="match status" value="1"/>
</dbReference>
<organism evidence="4 5">
    <name type="scientific">Saccharospirillum mangrovi</name>
    <dbReference type="NCBI Taxonomy" id="2161747"/>
    <lineage>
        <taxon>Bacteria</taxon>
        <taxon>Pseudomonadati</taxon>
        <taxon>Pseudomonadota</taxon>
        <taxon>Gammaproteobacteria</taxon>
        <taxon>Oceanospirillales</taxon>
        <taxon>Saccharospirillaceae</taxon>
        <taxon>Saccharospirillum</taxon>
    </lineage>
</organism>
<dbReference type="InterPro" id="IPR031730">
    <property type="entry name" value="Carbam_trans_C"/>
</dbReference>
<dbReference type="PANTHER" id="PTHR34847">
    <property type="entry name" value="NODULATION PROTEIN U"/>
    <property type="match status" value="1"/>
</dbReference>
<evidence type="ECO:0000256" key="1">
    <source>
        <dbReference type="ARBA" id="ARBA00006129"/>
    </source>
</evidence>
<evidence type="ECO:0000313" key="4">
    <source>
        <dbReference type="EMBL" id="MFC3851958.1"/>
    </source>
</evidence>
<keyword evidence="5" id="KW-1185">Reference proteome</keyword>
<evidence type="ECO:0000259" key="3">
    <source>
        <dbReference type="Pfam" id="PF16861"/>
    </source>
</evidence>
<dbReference type="RefSeq" id="WP_380693544.1">
    <property type="nucleotide sequence ID" value="NZ_JBHRYR010000002.1"/>
</dbReference>
<dbReference type="PANTHER" id="PTHR34847:SF1">
    <property type="entry name" value="NODULATION PROTEIN U"/>
    <property type="match status" value="1"/>
</dbReference>
<dbReference type="SUPFAM" id="SSF53067">
    <property type="entry name" value="Actin-like ATPase domain"/>
    <property type="match status" value="1"/>
</dbReference>
<comment type="similarity">
    <text evidence="1">Belongs to the NodU/CmcH family.</text>
</comment>
<evidence type="ECO:0000313" key="5">
    <source>
        <dbReference type="Proteomes" id="UP001595617"/>
    </source>
</evidence>
<dbReference type="Proteomes" id="UP001595617">
    <property type="component" value="Unassembled WGS sequence"/>
</dbReference>
<dbReference type="Pfam" id="PF16861">
    <property type="entry name" value="Carbam_trans_C"/>
    <property type="match status" value="1"/>
</dbReference>
<protein>
    <submittedName>
        <fullName evidence="4">Carbamoyltransferase</fullName>
    </submittedName>
</protein>